<sequence length="138" mass="15453">MLETLPYALSLVSLGLAVLLIGYVRRAAALEKLLKTGEMLYRNQVPAADLETAFDIIFIDAESEPEFLRNRAAYDSGRTAVVCYHAPEYRMNLFRKKLPGHMIVCGDAGKELAQALDVKKYPSLLRLNYSKASVKKIM</sequence>
<comment type="caution">
    <text evidence="2">The sequence shown here is derived from an EMBL/GenBank/DDBJ whole genome shotgun (WGS) entry which is preliminary data.</text>
</comment>
<accession>A0ABQ4LV49</accession>
<reference evidence="2 3" key="1">
    <citation type="submission" date="2021-03" db="EMBL/GenBank/DDBJ databases">
        <title>Antimicrobial resistance genes in bacteria isolated from Japanese honey, and their potential for conferring macrolide and lincosamide resistance in the American foulbrood pathogen Paenibacillus larvae.</title>
        <authorList>
            <person name="Okamoto M."/>
            <person name="Kumagai M."/>
            <person name="Kanamori H."/>
            <person name="Takamatsu D."/>
        </authorList>
    </citation>
    <scope>NUCLEOTIDE SEQUENCE [LARGE SCALE GENOMIC DNA]</scope>
    <source>
        <strain evidence="2 3">J21TS3</strain>
    </source>
</reference>
<keyword evidence="3" id="KW-1185">Reference proteome</keyword>
<proteinExistence type="predicted"/>
<gene>
    <name evidence="2" type="ORF">J21TS3_18490</name>
</gene>
<evidence type="ECO:0000313" key="2">
    <source>
        <dbReference type="EMBL" id="GIO67028.1"/>
    </source>
</evidence>
<evidence type="ECO:0000313" key="3">
    <source>
        <dbReference type="Proteomes" id="UP000680638"/>
    </source>
</evidence>
<organism evidence="2 3">
    <name type="scientific">Paenibacillus cookii</name>
    <dbReference type="NCBI Taxonomy" id="157839"/>
    <lineage>
        <taxon>Bacteria</taxon>
        <taxon>Bacillati</taxon>
        <taxon>Bacillota</taxon>
        <taxon>Bacilli</taxon>
        <taxon>Bacillales</taxon>
        <taxon>Paenibacillaceae</taxon>
        <taxon>Paenibacillus</taxon>
    </lineage>
</organism>
<protein>
    <recommendedName>
        <fullName evidence="4">Rhodanese domain-containing protein</fullName>
    </recommendedName>
</protein>
<evidence type="ECO:0008006" key="4">
    <source>
        <dbReference type="Google" id="ProtNLM"/>
    </source>
</evidence>
<dbReference type="EMBL" id="BORW01000007">
    <property type="protein sequence ID" value="GIO67028.1"/>
    <property type="molecule type" value="Genomic_DNA"/>
</dbReference>
<dbReference type="RefSeq" id="WP_036708462.1">
    <property type="nucleotide sequence ID" value="NZ_BORW01000007.1"/>
</dbReference>
<name>A0ABQ4LV49_9BACL</name>
<keyword evidence="1" id="KW-1133">Transmembrane helix</keyword>
<evidence type="ECO:0000256" key="1">
    <source>
        <dbReference type="SAM" id="Phobius"/>
    </source>
</evidence>
<keyword evidence="1" id="KW-0472">Membrane</keyword>
<keyword evidence="1" id="KW-0812">Transmembrane</keyword>
<feature type="transmembrane region" description="Helical" evidence="1">
    <location>
        <begin position="6"/>
        <end position="24"/>
    </location>
</feature>
<dbReference type="Proteomes" id="UP000680638">
    <property type="component" value="Unassembled WGS sequence"/>
</dbReference>